<dbReference type="AlphaFoldDB" id="A0AAW0Y9N4"/>
<proteinExistence type="predicted"/>
<reference evidence="1 2" key="1">
    <citation type="journal article" date="2024" name="BMC Genomics">
        <title>Genome assembly of redclaw crayfish (Cherax quadricarinatus) provides insights into its immune adaptation and hypoxia tolerance.</title>
        <authorList>
            <person name="Liu Z."/>
            <person name="Zheng J."/>
            <person name="Li H."/>
            <person name="Fang K."/>
            <person name="Wang S."/>
            <person name="He J."/>
            <person name="Zhou D."/>
            <person name="Weng S."/>
            <person name="Chi M."/>
            <person name="Gu Z."/>
            <person name="He J."/>
            <person name="Li F."/>
            <person name="Wang M."/>
        </authorList>
    </citation>
    <scope>NUCLEOTIDE SEQUENCE [LARGE SCALE GENOMIC DNA]</scope>
    <source>
        <strain evidence="1">ZL_2023a</strain>
    </source>
</reference>
<name>A0AAW0Y9N4_CHEQU</name>
<evidence type="ECO:0000313" key="2">
    <source>
        <dbReference type="Proteomes" id="UP001445076"/>
    </source>
</evidence>
<dbReference type="EMBL" id="JARKIK010000016">
    <property type="protein sequence ID" value="KAK8746909.1"/>
    <property type="molecule type" value="Genomic_DNA"/>
</dbReference>
<organism evidence="1 2">
    <name type="scientific">Cherax quadricarinatus</name>
    <name type="common">Australian red claw crayfish</name>
    <dbReference type="NCBI Taxonomy" id="27406"/>
    <lineage>
        <taxon>Eukaryota</taxon>
        <taxon>Metazoa</taxon>
        <taxon>Ecdysozoa</taxon>
        <taxon>Arthropoda</taxon>
        <taxon>Crustacea</taxon>
        <taxon>Multicrustacea</taxon>
        <taxon>Malacostraca</taxon>
        <taxon>Eumalacostraca</taxon>
        <taxon>Eucarida</taxon>
        <taxon>Decapoda</taxon>
        <taxon>Pleocyemata</taxon>
        <taxon>Astacidea</taxon>
        <taxon>Parastacoidea</taxon>
        <taxon>Parastacidae</taxon>
        <taxon>Cherax</taxon>
    </lineage>
</organism>
<accession>A0AAW0Y9N4</accession>
<evidence type="ECO:0000313" key="1">
    <source>
        <dbReference type="EMBL" id="KAK8746909.1"/>
    </source>
</evidence>
<keyword evidence="2" id="KW-1185">Reference proteome</keyword>
<feature type="non-terminal residue" evidence="1">
    <location>
        <position position="1"/>
    </location>
</feature>
<dbReference type="Proteomes" id="UP001445076">
    <property type="component" value="Unassembled WGS sequence"/>
</dbReference>
<protein>
    <submittedName>
        <fullName evidence="1">Uncharacterized protein</fullName>
    </submittedName>
</protein>
<comment type="caution">
    <text evidence="1">The sequence shown here is derived from an EMBL/GenBank/DDBJ whole genome shotgun (WGS) entry which is preliminary data.</text>
</comment>
<feature type="non-terminal residue" evidence="1">
    <location>
        <position position="122"/>
    </location>
</feature>
<sequence>GCITENLSEVVKTIHITNNNNNNHHQSWVKPLTTPALLDVEYFTPQGTYNIMCMVNFNIPDVWHNFIITRSVDDENFSIITVLVPELGFNCSKKFAMFIPTLYLRSHNNTVQWTNCTTGNTT</sequence>
<gene>
    <name evidence="1" type="ORF">OTU49_016892</name>
</gene>